<dbReference type="EMBL" id="LOZE01000121">
    <property type="protein sequence ID" value="KVM23334.1"/>
    <property type="molecule type" value="Genomic_DNA"/>
</dbReference>
<dbReference type="AlphaFoldDB" id="A0AB73FUU3"/>
<proteinExistence type="predicted"/>
<accession>A0AB73FUU3</accession>
<dbReference type="InterPro" id="IPR009414">
    <property type="entry name" value="DUF1064"/>
</dbReference>
<sequence length="185" mass="21234">MTKRTTWQMRIDADATTVGTARVRDSWAVGRSSAARQIAERTGVQPPSEFDDIASGFDPGAPVPLSMQKANQPLKYRNTKCEHEGIKFDSQKERSRWFQLVQLQASGHIRDLRLQVPFVLTERKQRDDGTWERASKYVADFAYVDVDTGKQVVEDVKSPVTRKNPTYIQKRKQMLDKYDITIKEV</sequence>
<dbReference type="Proteomes" id="UP000061665">
    <property type="component" value="Unassembled WGS sequence"/>
</dbReference>
<gene>
    <name evidence="1" type="ORF">WJ53_17800</name>
</gene>
<name>A0AB73FUU3_9BURK</name>
<evidence type="ECO:0000313" key="2">
    <source>
        <dbReference type="Proteomes" id="UP000061665"/>
    </source>
</evidence>
<evidence type="ECO:0000313" key="1">
    <source>
        <dbReference type="EMBL" id="KVM23334.1"/>
    </source>
</evidence>
<evidence type="ECO:0008006" key="3">
    <source>
        <dbReference type="Google" id="ProtNLM"/>
    </source>
</evidence>
<dbReference type="Pfam" id="PF06356">
    <property type="entry name" value="DUF1064"/>
    <property type="match status" value="1"/>
</dbReference>
<comment type="caution">
    <text evidence="1">The sequence shown here is derived from an EMBL/GenBank/DDBJ whole genome shotgun (WGS) entry which is preliminary data.</text>
</comment>
<reference evidence="1 2" key="1">
    <citation type="submission" date="2015-11" db="EMBL/GenBank/DDBJ databases">
        <title>Expanding the genomic diversity of Burkholderia species for the development of highly accurate diagnostics.</title>
        <authorList>
            <person name="Sahl J."/>
            <person name="Keim P."/>
            <person name="Wagner D."/>
        </authorList>
    </citation>
    <scope>NUCLEOTIDE SEQUENCE [LARGE SCALE GENOMIC DNA]</scope>
    <source>
        <strain evidence="1 2">MSMB2058</strain>
    </source>
</reference>
<organism evidence="1 2">
    <name type="scientific">Burkholderia ubonensis</name>
    <dbReference type="NCBI Taxonomy" id="101571"/>
    <lineage>
        <taxon>Bacteria</taxon>
        <taxon>Pseudomonadati</taxon>
        <taxon>Pseudomonadota</taxon>
        <taxon>Betaproteobacteria</taxon>
        <taxon>Burkholderiales</taxon>
        <taxon>Burkholderiaceae</taxon>
        <taxon>Burkholderia</taxon>
        <taxon>Burkholderia cepacia complex</taxon>
    </lineage>
</organism>
<protein>
    <recommendedName>
        <fullName evidence="3">DUF1064 domain-containing protein</fullName>
    </recommendedName>
</protein>